<comment type="caution">
    <text evidence="1">The sequence shown here is derived from an EMBL/GenBank/DDBJ whole genome shotgun (WGS) entry which is preliminary data.</text>
</comment>
<evidence type="ECO:0000313" key="1">
    <source>
        <dbReference type="EMBL" id="RYU93697.1"/>
    </source>
</evidence>
<dbReference type="Proteomes" id="UP000293162">
    <property type="component" value="Unassembled WGS sequence"/>
</dbReference>
<evidence type="ECO:0000313" key="2">
    <source>
        <dbReference type="Proteomes" id="UP000293162"/>
    </source>
</evidence>
<protein>
    <submittedName>
        <fullName evidence="1">Uncharacterized protein</fullName>
    </submittedName>
</protein>
<dbReference type="OrthoDB" id="9917769at2"/>
<organism evidence="1 2">
    <name type="scientific">Emticicia agri</name>
    <dbReference type="NCBI Taxonomy" id="2492393"/>
    <lineage>
        <taxon>Bacteria</taxon>
        <taxon>Pseudomonadati</taxon>
        <taxon>Bacteroidota</taxon>
        <taxon>Cytophagia</taxon>
        <taxon>Cytophagales</taxon>
        <taxon>Leadbetterellaceae</taxon>
        <taxon>Emticicia</taxon>
    </lineage>
</organism>
<keyword evidence="2" id="KW-1185">Reference proteome</keyword>
<reference evidence="1 2" key="1">
    <citation type="submission" date="2019-02" db="EMBL/GenBank/DDBJ databases">
        <title>Bacterial novel species Emticicia sp. 17J42-9 isolated from soil.</title>
        <authorList>
            <person name="Jung H.-Y."/>
        </authorList>
    </citation>
    <scope>NUCLEOTIDE SEQUENCE [LARGE SCALE GENOMIC DNA]</scope>
    <source>
        <strain evidence="1 2">17J42-9</strain>
    </source>
</reference>
<gene>
    <name evidence="1" type="ORF">EWM59_20900</name>
</gene>
<sequence length="95" mass="11160">MKNSKLLLTDLQVLLQNQNFVVKYPAETEPRLDAYFESIEMLALLNKIGYNKRLSSQIYLAMIHTQFKDFIQLNSPARWHLYLLVLLGKTLGYRI</sequence>
<dbReference type="EMBL" id="SEWF01000039">
    <property type="protein sequence ID" value="RYU93697.1"/>
    <property type="molecule type" value="Genomic_DNA"/>
</dbReference>
<dbReference type="AlphaFoldDB" id="A0A4Q5LVZ3"/>
<proteinExistence type="predicted"/>
<name>A0A4Q5LVZ3_9BACT</name>
<accession>A0A4Q5LVZ3</accession>
<dbReference type="RefSeq" id="WP_130023200.1">
    <property type="nucleotide sequence ID" value="NZ_SEWF01000039.1"/>
</dbReference>